<evidence type="ECO:0000256" key="2">
    <source>
        <dbReference type="ARBA" id="ARBA00022670"/>
    </source>
</evidence>
<dbReference type="SUPFAM" id="SSF47862">
    <property type="entry name" value="Saposin"/>
    <property type="match status" value="1"/>
</dbReference>
<keyword evidence="4 10" id="KW-0378">Hydrolase</keyword>
<keyword evidence="2 10" id="KW-0645">Protease</keyword>
<dbReference type="InterPro" id="IPR001969">
    <property type="entry name" value="Aspartic_peptidase_AS"/>
</dbReference>
<evidence type="ECO:0000256" key="4">
    <source>
        <dbReference type="ARBA" id="ARBA00022801"/>
    </source>
</evidence>
<feature type="transmembrane region" description="Helical" evidence="11">
    <location>
        <begin position="40"/>
        <end position="61"/>
    </location>
</feature>
<protein>
    <recommendedName>
        <fullName evidence="17">Aspartic proteinase</fullName>
    </recommendedName>
</protein>
<dbReference type="GO" id="GO:0006629">
    <property type="term" value="P:lipid metabolic process"/>
    <property type="evidence" value="ECO:0007669"/>
    <property type="project" value="InterPro"/>
</dbReference>
<comment type="similarity">
    <text evidence="1 10">Belongs to the peptidase A1 family.</text>
</comment>
<feature type="active site" evidence="8">
    <location>
        <position position="318"/>
    </location>
</feature>
<proteinExistence type="inferred from homology"/>
<evidence type="ECO:0000256" key="10">
    <source>
        <dbReference type="RuleBase" id="RU000454"/>
    </source>
</evidence>
<dbReference type="AlphaFoldDB" id="A0AAD8SY85"/>
<keyword evidence="7" id="KW-0325">Glycoprotein</keyword>
<dbReference type="PRINTS" id="PR00792">
    <property type="entry name" value="PEPSIN"/>
</dbReference>
<dbReference type="EMBL" id="JAUUTY010000003">
    <property type="protein sequence ID" value="KAK1666248.1"/>
    <property type="molecule type" value="Genomic_DNA"/>
</dbReference>
<evidence type="ECO:0000313" key="14">
    <source>
        <dbReference type="EMBL" id="KAK1666244.1"/>
    </source>
</evidence>
<dbReference type="FunFam" id="2.40.70.10:FF:000115">
    <property type="entry name" value="Lysosomal aspartic protease"/>
    <property type="match status" value="1"/>
</dbReference>
<evidence type="ECO:0000256" key="3">
    <source>
        <dbReference type="ARBA" id="ARBA00022750"/>
    </source>
</evidence>
<evidence type="ECO:0000256" key="6">
    <source>
        <dbReference type="ARBA" id="ARBA00023157"/>
    </source>
</evidence>
<dbReference type="GO" id="GO:0006508">
    <property type="term" value="P:proteolysis"/>
    <property type="evidence" value="ECO:0007669"/>
    <property type="project" value="UniProtKB-KW"/>
</dbReference>
<dbReference type="EMBL" id="JAUUTY010000003">
    <property type="protein sequence ID" value="KAK1666244.1"/>
    <property type="molecule type" value="Genomic_DNA"/>
</dbReference>
<evidence type="ECO:0000259" key="12">
    <source>
        <dbReference type="PROSITE" id="PS50015"/>
    </source>
</evidence>
<reference evidence="14" key="1">
    <citation type="submission" date="2023-07" db="EMBL/GenBank/DDBJ databases">
        <title>A chromosome-level genome assembly of Lolium multiflorum.</title>
        <authorList>
            <person name="Chen Y."/>
            <person name="Copetti D."/>
            <person name="Kolliker R."/>
            <person name="Studer B."/>
        </authorList>
    </citation>
    <scope>NUCLEOTIDE SEQUENCE</scope>
    <source>
        <strain evidence="14">02402/16</strain>
        <tissue evidence="14">Leaf</tissue>
    </source>
</reference>
<dbReference type="Pfam" id="PF03489">
    <property type="entry name" value="SapB_2"/>
    <property type="match status" value="1"/>
</dbReference>
<dbReference type="GO" id="GO:0004190">
    <property type="term" value="F:aspartic-type endopeptidase activity"/>
    <property type="evidence" value="ECO:0007669"/>
    <property type="project" value="UniProtKB-KW"/>
</dbReference>
<feature type="domain" description="Saposin B-type" evidence="12">
    <location>
        <begin position="343"/>
        <end position="383"/>
    </location>
</feature>
<dbReference type="InterPro" id="IPR001461">
    <property type="entry name" value="Aspartic_peptidase_A1"/>
</dbReference>
<evidence type="ECO:0000259" key="13">
    <source>
        <dbReference type="PROSITE" id="PS51767"/>
    </source>
</evidence>
<dbReference type="InterPro" id="IPR011001">
    <property type="entry name" value="Saposin-like"/>
</dbReference>
<dbReference type="PROSITE" id="PS51767">
    <property type="entry name" value="PEPTIDASE_A1"/>
    <property type="match status" value="1"/>
</dbReference>
<dbReference type="Gene3D" id="2.40.70.10">
    <property type="entry name" value="Acid Proteases"/>
    <property type="match status" value="2"/>
</dbReference>
<dbReference type="Proteomes" id="UP001231189">
    <property type="component" value="Unassembled WGS sequence"/>
</dbReference>
<evidence type="ECO:0000313" key="16">
    <source>
        <dbReference type="Proteomes" id="UP001231189"/>
    </source>
</evidence>
<keyword evidence="16" id="KW-1185">Reference proteome</keyword>
<accession>A0AAD8SY85</accession>
<dbReference type="Pfam" id="PF00026">
    <property type="entry name" value="Asp"/>
    <property type="match status" value="1"/>
</dbReference>
<dbReference type="PROSITE" id="PS00141">
    <property type="entry name" value="ASP_PROTEASE"/>
    <property type="match status" value="2"/>
</dbReference>
<organism evidence="14 16">
    <name type="scientific">Lolium multiflorum</name>
    <name type="common">Italian ryegrass</name>
    <name type="synonym">Lolium perenne subsp. multiflorum</name>
    <dbReference type="NCBI Taxonomy" id="4521"/>
    <lineage>
        <taxon>Eukaryota</taxon>
        <taxon>Viridiplantae</taxon>
        <taxon>Streptophyta</taxon>
        <taxon>Embryophyta</taxon>
        <taxon>Tracheophyta</taxon>
        <taxon>Spermatophyta</taxon>
        <taxon>Magnoliopsida</taxon>
        <taxon>Liliopsida</taxon>
        <taxon>Poales</taxon>
        <taxon>Poaceae</taxon>
        <taxon>BOP clade</taxon>
        <taxon>Pooideae</taxon>
        <taxon>Poodae</taxon>
        <taxon>Poeae</taxon>
        <taxon>Poeae Chloroplast Group 2 (Poeae type)</taxon>
        <taxon>Loliodinae</taxon>
        <taxon>Loliinae</taxon>
        <taxon>Lolium</taxon>
    </lineage>
</organism>
<dbReference type="PANTHER" id="PTHR47966">
    <property type="entry name" value="BETA-SITE APP-CLEAVING ENZYME, ISOFORM A-RELATED"/>
    <property type="match status" value="1"/>
</dbReference>
<keyword evidence="11" id="KW-1133">Transmembrane helix</keyword>
<dbReference type="PROSITE" id="PS50015">
    <property type="entry name" value="SAP_B"/>
    <property type="match status" value="2"/>
</dbReference>
<dbReference type="Pfam" id="PF05184">
    <property type="entry name" value="SapB_1"/>
    <property type="match status" value="1"/>
</dbReference>
<dbReference type="PANTHER" id="PTHR47966:SF4">
    <property type="entry name" value="OS01G0663400 PROTEIN"/>
    <property type="match status" value="1"/>
</dbReference>
<dbReference type="InterPro" id="IPR007856">
    <property type="entry name" value="SapB_1"/>
</dbReference>
<comment type="caution">
    <text evidence="14">The sequence shown here is derived from an EMBL/GenBank/DDBJ whole genome shotgun (WGS) entry which is preliminary data.</text>
</comment>
<dbReference type="InterPro" id="IPR021109">
    <property type="entry name" value="Peptidase_aspartic_dom_sf"/>
</dbReference>
<dbReference type="Gene3D" id="1.10.225.10">
    <property type="entry name" value="Saposin-like"/>
    <property type="match status" value="1"/>
</dbReference>
<evidence type="ECO:0000256" key="8">
    <source>
        <dbReference type="PIRSR" id="PIRSR601461-1"/>
    </source>
</evidence>
<keyword evidence="11" id="KW-0812">Transmembrane</keyword>
<keyword evidence="3 10" id="KW-0064">Aspartyl protease</keyword>
<feature type="active site" evidence="8">
    <location>
        <position position="131"/>
    </location>
</feature>
<name>A0AAD8SY85_LOLMU</name>
<feature type="domain" description="Saposin B-type" evidence="12">
    <location>
        <begin position="404"/>
        <end position="445"/>
    </location>
</feature>
<evidence type="ECO:0000256" key="5">
    <source>
        <dbReference type="ARBA" id="ARBA00023145"/>
    </source>
</evidence>
<evidence type="ECO:0000256" key="7">
    <source>
        <dbReference type="ARBA" id="ARBA00023180"/>
    </source>
</evidence>
<dbReference type="SUPFAM" id="SSF50630">
    <property type="entry name" value="Acid proteases"/>
    <property type="match status" value="1"/>
</dbReference>
<dbReference type="InterPro" id="IPR008139">
    <property type="entry name" value="SaposinB_dom"/>
</dbReference>
<dbReference type="InterPro" id="IPR033121">
    <property type="entry name" value="PEPTIDASE_A1"/>
</dbReference>
<evidence type="ECO:0000256" key="1">
    <source>
        <dbReference type="ARBA" id="ARBA00007447"/>
    </source>
</evidence>
<evidence type="ECO:0000313" key="15">
    <source>
        <dbReference type="EMBL" id="KAK1666248.1"/>
    </source>
</evidence>
<gene>
    <name evidence="14" type="ORF">QYE76_054403</name>
    <name evidence="15" type="ORF">QYE76_054407</name>
</gene>
<feature type="domain" description="Peptidase A1" evidence="13">
    <location>
        <begin position="113"/>
        <end position="531"/>
    </location>
</feature>
<keyword evidence="5" id="KW-0865">Zymogen</keyword>
<evidence type="ECO:0008006" key="17">
    <source>
        <dbReference type="Google" id="ProtNLM"/>
    </source>
</evidence>
<feature type="disulfide bond" evidence="9">
    <location>
        <begin position="144"/>
        <end position="150"/>
    </location>
</feature>
<dbReference type="FunFam" id="2.40.70.10:FF:000002">
    <property type="entry name" value="Vacuolar aspartic proteinase"/>
    <property type="match status" value="1"/>
</dbReference>
<keyword evidence="6 9" id="KW-1015">Disulfide bond</keyword>
<evidence type="ECO:0000256" key="9">
    <source>
        <dbReference type="PIRSR" id="PIRSR601461-2"/>
    </source>
</evidence>
<keyword evidence="11" id="KW-0472">Membrane</keyword>
<sequence length="534" mass="57846">MDPRRRTVRKLAGQSSPSFLSTVETHSATMRTGRVALQHLLILSAVLILGTPSEGLVRIPLKKLPLVHENSLVAGEDAQSLFAQRHGLVFNKEPQPQPKSDIVILKNYLNAQYYGEVGIGTPSQNFTVIFDTGSSNLWVPSSKCYFSIACYLHRSYRARRSSTYKKKGKWVSIHYGTGAIAGYISQDSVQVGGVVVKNQDFIEAALEPSISFMLGKFDGILGLGFKEISAGGAEPVWYNMVSQGLVGSPVFSFWFNRHAGEGKGGEIVFGGVDPNHHKGRHTYVPVTKKGYWQFDMGDVLIGRNSTGLCKSGCAAIVDSGTSLLTGPTAIITEINHKLGAPGIVSQACKTVVSQYGRWILDLLLKQTEPKKTCALVDLCPLGGSDGVSAGIRSVVEDDGGASEGVLLCKACELAVQWTMNQIAQNNTQDSILQYINELCDHIPNPMGESSVDCRKLESLPDVSFSIGGKQFVLKPEQYILKIGEGDATQCISGFSAMDVPRPRGPIWILGDIFMGAYHTVFDYGKMRVGFAEAA</sequence>
<dbReference type="InterPro" id="IPR008138">
    <property type="entry name" value="SapB_2"/>
</dbReference>
<evidence type="ECO:0000256" key="11">
    <source>
        <dbReference type="SAM" id="Phobius"/>
    </source>
</evidence>